<keyword evidence="18" id="KW-1185">Reference proteome</keyword>
<protein>
    <recommendedName>
        <fullName evidence="5">laccase</fullName>
        <ecNumber evidence="5">1.10.3.2</ecNumber>
    </recommendedName>
</protein>
<dbReference type="InParanoid" id="A0A251RTL7"/>
<dbReference type="PANTHER" id="PTHR11709">
    <property type="entry name" value="MULTI-COPPER OXIDASE"/>
    <property type="match status" value="1"/>
</dbReference>
<comment type="cofactor">
    <cofactor evidence="2">
        <name>Cu cation</name>
        <dbReference type="ChEBI" id="CHEBI:23378"/>
    </cofactor>
</comment>
<dbReference type="EMBL" id="CM007906">
    <property type="protein sequence ID" value="OTF87571.1"/>
    <property type="molecule type" value="Genomic_DNA"/>
</dbReference>
<keyword evidence="13" id="KW-0439">Lignin degradation</keyword>
<evidence type="ECO:0000256" key="3">
    <source>
        <dbReference type="ARBA" id="ARBA00004271"/>
    </source>
</evidence>
<dbReference type="SUPFAM" id="SSF49503">
    <property type="entry name" value="Cupredoxins"/>
    <property type="match status" value="3"/>
</dbReference>
<evidence type="ECO:0000256" key="11">
    <source>
        <dbReference type="ARBA" id="ARBA00023008"/>
    </source>
</evidence>
<keyword evidence="6" id="KW-0052">Apoplast</keyword>
<dbReference type="STRING" id="4232.A0A251RTL7"/>
<dbReference type="InterPro" id="IPR045087">
    <property type="entry name" value="Cu-oxidase_fam"/>
</dbReference>
<evidence type="ECO:0000313" key="18">
    <source>
        <dbReference type="Proteomes" id="UP000215914"/>
    </source>
</evidence>
<dbReference type="CDD" id="cd13849">
    <property type="entry name" value="CuRO_1_LCC_plant"/>
    <property type="match status" value="1"/>
</dbReference>
<evidence type="ECO:0000256" key="13">
    <source>
        <dbReference type="ARBA" id="ARBA00023185"/>
    </source>
</evidence>
<dbReference type="Pfam" id="PF07732">
    <property type="entry name" value="Cu-oxidase_3"/>
    <property type="match status" value="1"/>
</dbReference>
<dbReference type="InterPro" id="IPR011707">
    <property type="entry name" value="Cu-oxidase-like_N"/>
</dbReference>
<dbReference type="InterPro" id="IPR008972">
    <property type="entry name" value="Cupredoxin"/>
</dbReference>
<keyword evidence="10" id="KW-0560">Oxidoreductase</keyword>
<dbReference type="GO" id="GO:0048046">
    <property type="term" value="C:apoplast"/>
    <property type="evidence" value="ECO:0007669"/>
    <property type="project" value="UniProtKB-SubCell"/>
</dbReference>
<evidence type="ECO:0000256" key="6">
    <source>
        <dbReference type="ARBA" id="ARBA00022523"/>
    </source>
</evidence>
<dbReference type="GO" id="GO:0005507">
    <property type="term" value="F:copper ion binding"/>
    <property type="evidence" value="ECO:0007669"/>
    <property type="project" value="InterPro"/>
</dbReference>
<feature type="domain" description="Plastocyanin-like" evidence="14">
    <location>
        <begin position="196"/>
        <end position="421"/>
    </location>
</feature>
<dbReference type="Pfam" id="PF00394">
    <property type="entry name" value="Cu-oxidase"/>
    <property type="match status" value="1"/>
</dbReference>
<feature type="domain" description="Plastocyanin-like" evidence="15">
    <location>
        <begin position="541"/>
        <end position="597"/>
    </location>
</feature>
<dbReference type="GO" id="GO:0052716">
    <property type="term" value="F:hydroquinone:oxygen oxidoreductase activity"/>
    <property type="evidence" value="ECO:0007669"/>
    <property type="project" value="UniProtKB-EC"/>
</dbReference>
<keyword evidence="8" id="KW-0479">Metal-binding</keyword>
<dbReference type="PANTHER" id="PTHR11709:SF324">
    <property type="entry name" value="LACCASE-6"/>
    <property type="match status" value="1"/>
</dbReference>
<keyword evidence="11" id="KW-0186">Copper</keyword>
<comment type="subcellular location">
    <subcellularLocation>
        <location evidence="3">Secreted</location>
        <location evidence="3">Extracellular space</location>
        <location evidence="3">Apoplast</location>
    </subcellularLocation>
</comment>
<sequence>MGQFLHLKRLPSMLLCSHLITYFFRNSKMASLINSFKHVFISLLFLCAHDMLQVMAQWPKGGSTRFYDFKVQMLKVTKLCHTRNIVTINQMYPGPVVYAQEDDRLIIKLTNETPYNASIHWHGVRQILSCWSDGPSYITQCPVQSGQTFTYEFTLIKQKGTLFWHAHFSWLRATVYGALIIYPKKGVPYPFKYPYEEHTIILGEYWNKDLVQLERNVLASGGPAPVAEAYTINGHPGPNYNCSENEKPKTKLQIQLQFETELVSRLSFNQFRFGLIRFKPNNEPHPVDNGKPFKTFKFSARDSPFQKILKMLIYLSSFSDVYQINVVPGKTYMLRLIGALLHMECFFSIANHKLTIVEADGEYTKPLTTDHVMLGPGQTLNVLVTTDQKIGRYSMAMGPYMSGQNVTIQNITAIAYFQYLGASPHSVALPASLLPRFDDNLAVKTVMDGLKSLEVGNVPKEIDTNLFFTIGFNVNKCNSKTPKQNCQGSNGGVMAASMNNNSFIKPKISLLQAYYDHINGYFTEDFPGSPLKFYDFVNGPNSAPNDTGSTNGTRTKVIEYGSSVQLILQDTGTVTTENHPIHFHGYSFYVVGYGSGNYMLVQFCLCVKENNIIIPVTADSAEENPVREFDMPVILIWFLLRVLTDDGAKKTEKGIGYGEEVS</sequence>
<gene>
    <name evidence="17" type="ORF">HannXRQ_Chr17g0563331</name>
</gene>
<dbReference type="InterPro" id="IPR034285">
    <property type="entry name" value="CuRO_2_LCC"/>
</dbReference>
<evidence type="ECO:0000256" key="2">
    <source>
        <dbReference type="ARBA" id="ARBA00001935"/>
    </source>
</evidence>
<reference evidence="18" key="1">
    <citation type="journal article" date="2017" name="Nature">
        <title>The sunflower genome provides insights into oil metabolism, flowering and Asterid evolution.</title>
        <authorList>
            <person name="Badouin H."/>
            <person name="Gouzy J."/>
            <person name="Grassa C.J."/>
            <person name="Murat F."/>
            <person name="Staton S.E."/>
            <person name="Cottret L."/>
            <person name="Lelandais-Briere C."/>
            <person name="Owens G.L."/>
            <person name="Carrere S."/>
            <person name="Mayjonade B."/>
            <person name="Legrand L."/>
            <person name="Gill N."/>
            <person name="Kane N.C."/>
            <person name="Bowers J.E."/>
            <person name="Hubner S."/>
            <person name="Bellec A."/>
            <person name="Berard A."/>
            <person name="Berges H."/>
            <person name="Blanchet N."/>
            <person name="Boniface M.C."/>
            <person name="Brunel D."/>
            <person name="Catrice O."/>
            <person name="Chaidir N."/>
            <person name="Claudel C."/>
            <person name="Donnadieu C."/>
            <person name="Faraut T."/>
            <person name="Fievet G."/>
            <person name="Helmstetter N."/>
            <person name="King M."/>
            <person name="Knapp S.J."/>
            <person name="Lai Z."/>
            <person name="Le Paslier M.C."/>
            <person name="Lippi Y."/>
            <person name="Lorenzon L."/>
            <person name="Mandel J.R."/>
            <person name="Marage G."/>
            <person name="Marchand G."/>
            <person name="Marquand E."/>
            <person name="Bret-Mestries E."/>
            <person name="Morien E."/>
            <person name="Nambeesan S."/>
            <person name="Nguyen T."/>
            <person name="Pegot-Espagnet P."/>
            <person name="Pouilly N."/>
            <person name="Raftis F."/>
            <person name="Sallet E."/>
            <person name="Schiex T."/>
            <person name="Thomas J."/>
            <person name="Vandecasteele C."/>
            <person name="Vares D."/>
            <person name="Vear F."/>
            <person name="Vautrin S."/>
            <person name="Crespi M."/>
            <person name="Mangin B."/>
            <person name="Burke J.M."/>
            <person name="Salse J."/>
            <person name="Munos S."/>
            <person name="Vincourt P."/>
            <person name="Rieseberg L.H."/>
            <person name="Langlade N.B."/>
        </authorList>
    </citation>
    <scope>NUCLEOTIDE SEQUENCE [LARGE SCALE GENOMIC DNA]</scope>
    <source>
        <strain evidence="18">cv. SF193</strain>
    </source>
</reference>
<dbReference type="InterPro" id="IPR001117">
    <property type="entry name" value="Cu-oxidase_2nd"/>
</dbReference>
<evidence type="ECO:0000256" key="7">
    <source>
        <dbReference type="ARBA" id="ARBA00022525"/>
    </source>
</evidence>
<evidence type="ECO:0000256" key="5">
    <source>
        <dbReference type="ARBA" id="ARBA00012297"/>
    </source>
</evidence>
<feature type="domain" description="Plastocyanin-like" evidence="16">
    <location>
        <begin position="71"/>
        <end position="185"/>
    </location>
</feature>
<evidence type="ECO:0000256" key="1">
    <source>
        <dbReference type="ARBA" id="ARBA00000349"/>
    </source>
</evidence>
<evidence type="ECO:0000256" key="10">
    <source>
        <dbReference type="ARBA" id="ARBA00023002"/>
    </source>
</evidence>
<name>A0A251RTL7_HELAN</name>
<dbReference type="Gene3D" id="2.60.40.420">
    <property type="entry name" value="Cupredoxins - blue copper proteins"/>
    <property type="match status" value="3"/>
</dbReference>
<evidence type="ECO:0000259" key="15">
    <source>
        <dbReference type="Pfam" id="PF07731"/>
    </source>
</evidence>
<dbReference type="Pfam" id="PF07731">
    <property type="entry name" value="Cu-oxidase_2"/>
    <property type="match status" value="1"/>
</dbReference>
<evidence type="ECO:0000259" key="14">
    <source>
        <dbReference type="Pfam" id="PF00394"/>
    </source>
</evidence>
<dbReference type="AlphaFoldDB" id="A0A251RTL7"/>
<dbReference type="InterPro" id="IPR011706">
    <property type="entry name" value="Cu-oxidase_C"/>
</dbReference>
<evidence type="ECO:0000313" key="17">
    <source>
        <dbReference type="EMBL" id="OTF87571.1"/>
    </source>
</evidence>
<keyword evidence="12" id="KW-0325">Glycoprotein</keyword>
<keyword evidence="7" id="KW-0964">Secreted</keyword>
<dbReference type="InterPro" id="IPR034288">
    <property type="entry name" value="CuRO_1_LCC"/>
</dbReference>
<comment type="catalytic activity">
    <reaction evidence="1">
        <text>4 hydroquinone + O2 = 4 benzosemiquinone + 2 H2O</text>
        <dbReference type="Rhea" id="RHEA:11276"/>
        <dbReference type="ChEBI" id="CHEBI:15377"/>
        <dbReference type="ChEBI" id="CHEBI:15379"/>
        <dbReference type="ChEBI" id="CHEBI:17594"/>
        <dbReference type="ChEBI" id="CHEBI:17977"/>
        <dbReference type="EC" id="1.10.3.2"/>
    </reaction>
</comment>
<evidence type="ECO:0000259" key="16">
    <source>
        <dbReference type="Pfam" id="PF07732"/>
    </source>
</evidence>
<dbReference type="OMA" id="YNCSENE"/>
<organism evidence="17 18">
    <name type="scientific">Helianthus annuus</name>
    <name type="common">Common sunflower</name>
    <dbReference type="NCBI Taxonomy" id="4232"/>
    <lineage>
        <taxon>Eukaryota</taxon>
        <taxon>Viridiplantae</taxon>
        <taxon>Streptophyta</taxon>
        <taxon>Embryophyta</taxon>
        <taxon>Tracheophyta</taxon>
        <taxon>Spermatophyta</taxon>
        <taxon>Magnoliopsida</taxon>
        <taxon>eudicotyledons</taxon>
        <taxon>Gunneridae</taxon>
        <taxon>Pentapetalae</taxon>
        <taxon>asterids</taxon>
        <taxon>campanulids</taxon>
        <taxon>Asterales</taxon>
        <taxon>Asteraceae</taxon>
        <taxon>Asteroideae</taxon>
        <taxon>Heliantheae alliance</taxon>
        <taxon>Heliantheae</taxon>
        <taxon>Helianthus</taxon>
    </lineage>
</organism>
<dbReference type="Proteomes" id="UP000215914">
    <property type="component" value="Chromosome 17"/>
</dbReference>
<comment type="similarity">
    <text evidence="4">Belongs to the multicopper oxidase family.</text>
</comment>
<keyword evidence="9" id="KW-0677">Repeat</keyword>
<dbReference type="GO" id="GO:0046274">
    <property type="term" value="P:lignin catabolic process"/>
    <property type="evidence" value="ECO:0007669"/>
    <property type="project" value="UniProtKB-KW"/>
</dbReference>
<dbReference type="EC" id="1.10.3.2" evidence="5"/>
<accession>A0A251RTL7</accession>
<evidence type="ECO:0000256" key="9">
    <source>
        <dbReference type="ARBA" id="ARBA00022737"/>
    </source>
</evidence>
<evidence type="ECO:0000256" key="12">
    <source>
        <dbReference type="ARBA" id="ARBA00023180"/>
    </source>
</evidence>
<evidence type="ECO:0000256" key="8">
    <source>
        <dbReference type="ARBA" id="ARBA00022723"/>
    </source>
</evidence>
<evidence type="ECO:0000256" key="4">
    <source>
        <dbReference type="ARBA" id="ARBA00010609"/>
    </source>
</evidence>
<dbReference type="GO" id="GO:0016491">
    <property type="term" value="F:oxidoreductase activity"/>
    <property type="evidence" value="ECO:0000318"/>
    <property type="project" value="GO_Central"/>
</dbReference>
<proteinExistence type="inferred from homology"/>
<dbReference type="CDD" id="cd13875">
    <property type="entry name" value="CuRO_2_LCC_plant"/>
    <property type="match status" value="1"/>
</dbReference>